<name>A0AAD6MQL9_9EURO</name>
<keyword evidence="2" id="KW-0472">Membrane</keyword>
<dbReference type="PANTHER" id="PTHR10039">
    <property type="entry name" value="AMELOGENIN"/>
    <property type="match status" value="1"/>
</dbReference>
<protein>
    <submittedName>
        <fullName evidence="3">Uncharacterized protein</fullName>
    </submittedName>
</protein>
<keyword evidence="4" id="KW-1185">Reference proteome</keyword>
<evidence type="ECO:0000313" key="3">
    <source>
        <dbReference type="EMBL" id="KAJ5703567.1"/>
    </source>
</evidence>
<reference evidence="3" key="1">
    <citation type="journal article" date="2023" name="IMA Fungus">
        <title>Comparative genomic study of the Penicillium genus elucidates a diverse pangenome and 15 lateral gene transfer events.</title>
        <authorList>
            <person name="Petersen C."/>
            <person name="Sorensen T."/>
            <person name="Nielsen M.R."/>
            <person name="Sondergaard T.E."/>
            <person name="Sorensen J.L."/>
            <person name="Fitzpatrick D.A."/>
            <person name="Frisvad J.C."/>
            <person name="Nielsen K.L."/>
        </authorList>
    </citation>
    <scope>NUCLEOTIDE SEQUENCE</scope>
    <source>
        <strain evidence="3">IBT 17514</strain>
    </source>
</reference>
<sequence length="527" mass="59927">MEDFKIRLEKESQEDIQSFVEQKLRLTADTAKEVNEFKRTLVREANGLFLWLVLIIPQIHEMSAKGLSLKRISSEILEGSQELEDLYDGLLKRIQDSELVEAVGLFRLVCFADRPLTIDEQRIAFKIHLSGSKQSLREYEDRKNPQFVTKGKQMAKRMIHLSRGLIDTTSAKATEGETVVGFHHDTIRGFMLKKGLRDLDERLHDHRNIPESANVQLANICLLYLSTSEIRAACLEQELSKRFSFLGYAGTCWLRHASQQKEKASEKMYPGQQTQSLTATEKTTLMHIAAEYDLETLMKRILRKNRERISVNFSGHQDQVINSLLLSLLTWFVSLFTGFSIFGLGVLINFMLLVTGIVDYRQGRLIGGPMDKRGRRMELARRGVENKVRERFEEGKEERNKVMVNIRNVNGELPLHLAAKHGSLAMIEHLYKARSDVEGPDYGERKVSDNGARDDLPQGIKYVFEHGTDDDIHSTTNQGWTPLSAASDSGHIDVIRFLYEHGAHSDIHTTENDAWTPSFAASDAGIV</sequence>
<evidence type="ECO:0000313" key="4">
    <source>
        <dbReference type="Proteomes" id="UP001215712"/>
    </source>
</evidence>
<keyword evidence="2" id="KW-0812">Transmembrane</keyword>
<dbReference type="Proteomes" id="UP001215712">
    <property type="component" value="Unassembled WGS sequence"/>
</dbReference>
<feature type="repeat" description="ANK" evidence="1">
    <location>
        <begin position="478"/>
        <end position="510"/>
    </location>
</feature>
<dbReference type="EMBL" id="JAQJAN010000021">
    <property type="protein sequence ID" value="KAJ5703567.1"/>
    <property type="molecule type" value="Genomic_DNA"/>
</dbReference>
<dbReference type="SMART" id="SM00248">
    <property type="entry name" value="ANK"/>
    <property type="match status" value="3"/>
</dbReference>
<keyword evidence="1" id="KW-0040">ANK repeat</keyword>
<comment type="caution">
    <text evidence="3">The sequence shown here is derived from an EMBL/GenBank/DDBJ whole genome shotgun (WGS) entry which is preliminary data.</text>
</comment>
<proteinExistence type="predicted"/>
<feature type="transmembrane region" description="Helical" evidence="2">
    <location>
        <begin position="328"/>
        <end position="354"/>
    </location>
</feature>
<evidence type="ECO:0000256" key="1">
    <source>
        <dbReference type="PROSITE-ProRule" id="PRU00023"/>
    </source>
</evidence>
<evidence type="ECO:0000256" key="2">
    <source>
        <dbReference type="SAM" id="Phobius"/>
    </source>
</evidence>
<dbReference type="PROSITE" id="PS50297">
    <property type="entry name" value="ANK_REP_REGION"/>
    <property type="match status" value="2"/>
</dbReference>
<dbReference type="Pfam" id="PF00023">
    <property type="entry name" value="Ank"/>
    <property type="match status" value="2"/>
</dbReference>
<accession>A0AAD6MQL9</accession>
<dbReference type="InterPro" id="IPR002110">
    <property type="entry name" value="Ankyrin_rpt"/>
</dbReference>
<feature type="repeat" description="ANK" evidence="1">
    <location>
        <begin position="410"/>
        <end position="442"/>
    </location>
</feature>
<dbReference type="Gene3D" id="1.25.40.20">
    <property type="entry name" value="Ankyrin repeat-containing domain"/>
    <property type="match status" value="2"/>
</dbReference>
<reference evidence="3" key="2">
    <citation type="submission" date="2023-01" db="EMBL/GenBank/DDBJ databases">
        <authorList>
            <person name="Petersen C."/>
        </authorList>
    </citation>
    <scope>NUCLEOTIDE SEQUENCE</scope>
    <source>
        <strain evidence="3">IBT 17514</strain>
    </source>
</reference>
<dbReference type="AlphaFoldDB" id="A0AAD6MQL9"/>
<gene>
    <name evidence="3" type="ORF">N7493_011492</name>
</gene>
<keyword evidence="2" id="KW-1133">Transmembrane helix</keyword>
<dbReference type="PROSITE" id="PS50088">
    <property type="entry name" value="ANK_REPEAT"/>
    <property type="match status" value="2"/>
</dbReference>
<dbReference type="InterPro" id="IPR036770">
    <property type="entry name" value="Ankyrin_rpt-contain_sf"/>
</dbReference>
<organism evidence="3 4">
    <name type="scientific">Penicillium malachiteum</name>
    <dbReference type="NCBI Taxonomy" id="1324776"/>
    <lineage>
        <taxon>Eukaryota</taxon>
        <taxon>Fungi</taxon>
        <taxon>Dikarya</taxon>
        <taxon>Ascomycota</taxon>
        <taxon>Pezizomycotina</taxon>
        <taxon>Eurotiomycetes</taxon>
        <taxon>Eurotiomycetidae</taxon>
        <taxon>Eurotiales</taxon>
        <taxon>Aspergillaceae</taxon>
        <taxon>Penicillium</taxon>
    </lineage>
</organism>
<dbReference type="SUPFAM" id="SSF48403">
    <property type="entry name" value="Ankyrin repeat"/>
    <property type="match status" value="1"/>
</dbReference>